<dbReference type="RefSeq" id="WP_161512742.1">
    <property type="nucleotide sequence ID" value="NZ_LR134350.1"/>
</dbReference>
<evidence type="ECO:0000313" key="2">
    <source>
        <dbReference type="Proteomes" id="UP000266895"/>
    </source>
</evidence>
<name>A0A3S4R0T4_9ACTO</name>
<dbReference type="Proteomes" id="UP000266895">
    <property type="component" value="Chromosome"/>
</dbReference>
<protein>
    <submittedName>
        <fullName evidence="1">Uncharacterized protein</fullName>
    </submittedName>
</protein>
<dbReference type="EMBL" id="LR134350">
    <property type="protein sequence ID" value="VEG28011.1"/>
    <property type="molecule type" value="Genomic_DNA"/>
</dbReference>
<dbReference type="AlphaFoldDB" id="A0A3S4R0T4"/>
<gene>
    <name evidence="1" type="ORF">NCTC11636_01296</name>
</gene>
<keyword evidence="2" id="KW-1185">Reference proteome</keyword>
<proteinExistence type="predicted"/>
<organism evidence="1 2">
    <name type="scientific">Actinomyces howellii</name>
    <dbReference type="NCBI Taxonomy" id="52771"/>
    <lineage>
        <taxon>Bacteria</taxon>
        <taxon>Bacillati</taxon>
        <taxon>Actinomycetota</taxon>
        <taxon>Actinomycetes</taxon>
        <taxon>Actinomycetales</taxon>
        <taxon>Actinomycetaceae</taxon>
        <taxon>Actinomyces</taxon>
    </lineage>
</organism>
<dbReference type="KEGG" id="ahw:NCTC11636_01296"/>
<evidence type="ECO:0000313" key="1">
    <source>
        <dbReference type="EMBL" id="VEG28011.1"/>
    </source>
</evidence>
<sequence>MMRPIRRKPAGEWAGTVQAVGRGMCAACYEAVKRNAKSRGEAVSAVPSSALAGATIDTEARPRASFVWQWPMVCPGVPSQHLEIEAMADLMDHLEAMGWLLSRSPQRLSRPAGGGMAWLVHVEEAPLELRRALEARPETATIPTMRGSLVFARALLMEGVSIGHMEADIVADAAAKMRELGLIAIGRPVREGITHGLAPVMRVRIPVRQATPAEASALGHASADVDVVVPVASGEGVAA</sequence>
<reference evidence="1 2" key="1">
    <citation type="submission" date="2018-12" db="EMBL/GenBank/DDBJ databases">
        <authorList>
            <consortium name="Pathogen Informatics"/>
        </authorList>
    </citation>
    <scope>NUCLEOTIDE SEQUENCE [LARGE SCALE GENOMIC DNA]</scope>
    <source>
        <strain evidence="1 2">NCTC11636</strain>
    </source>
</reference>
<accession>A0A3S4R0T4</accession>